<reference evidence="1" key="1">
    <citation type="journal article" date="2018" name="PLoS Negl. Trop. Dis.">
        <title>An insight into the salivary gland and fat body transcriptome of Panstrongylus lignarius (Hemiptera: Heteroptera), the main vector of Chagas disease in Peru.</title>
        <authorList>
            <person name="Nevoa J.C."/>
            <person name="Mendes M.T."/>
            <person name="da Silva M.V."/>
            <person name="Soares S.C."/>
            <person name="Oliveira C.J.F."/>
            <person name="Ribeiro J.M.C."/>
        </authorList>
    </citation>
    <scope>NUCLEOTIDE SEQUENCE</scope>
</reference>
<accession>A0A224Y779</accession>
<dbReference type="EMBL" id="GFTR01000027">
    <property type="protein sequence ID" value="JAW16399.1"/>
    <property type="molecule type" value="Transcribed_RNA"/>
</dbReference>
<protein>
    <submittedName>
        <fullName evidence="1">Putative secreted protein</fullName>
    </submittedName>
</protein>
<organism evidence="1">
    <name type="scientific">Panstrongylus lignarius</name>
    <dbReference type="NCBI Taxonomy" id="156445"/>
    <lineage>
        <taxon>Eukaryota</taxon>
        <taxon>Metazoa</taxon>
        <taxon>Ecdysozoa</taxon>
        <taxon>Arthropoda</taxon>
        <taxon>Hexapoda</taxon>
        <taxon>Insecta</taxon>
        <taxon>Pterygota</taxon>
        <taxon>Neoptera</taxon>
        <taxon>Paraneoptera</taxon>
        <taxon>Hemiptera</taxon>
        <taxon>Heteroptera</taxon>
        <taxon>Panheteroptera</taxon>
        <taxon>Cimicomorpha</taxon>
        <taxon>Reduviidae</taxon>
        <taxon>Triatominae</taxon>
        <taxon>Panstrongylus</taxon>
    </lineage>
</organism>
<evidence type="ECO:0000313" key="1">
    <source>
        <dbReference type="EMBL" id="JAW16399.1"/>
    </source>
</evidence>
<name>A0A224Y779_9HEMI</name>
<proteinExistence type="predicted"/>
<dbReference type="AlphaFoldDB" id="A0A224Y779"/>
<sequence>MIRSSFCGFNLLFLRLNTGDDATNLSSGTISSPVSDIACSAFPISLMSHFTIGNSGESITSLSSSIS</sequence>